<feature type="region of interest" description="Disordered" evidence="3">
    <location>
        <begin position="304"/>
        <end position="331"/>
    </location>
</feature>
<dbReference type="Gene3D" id="2.120.10.80">
    <property type="entry name" value="Kelch-type beta propeller"/>
    <property type="match status" value="2"/>
</dbReference>
<evidence type="ECO:0000256" key="2">
    <source>
        <dbReference type="ARBA" id="ARBA00022737"/>
    </source>
</evidence>
<name>A0A0D2JZN3_9CHLO</name>
<dbReference type="PANTHER" id="PTHR46093">
    <property type="entry name" value="ACYL-COA-BINDING DOMAIN-CONTAINING PROTEIN 5"/>
    <property type="match status" value="1"/>
</dbReference>
<gene>
    <name evidence="4" type="ORF">MNEG_3997</name>
</gene>
<dbReference type="PANTHER" id="PTHR46093:SF13">
    <property type="entry name" value="RAB9 EFFECTOR PROTEIN WITH KELCH MOTIFS"/>
    <property type="match status" value="1"/>
</dbReference>
<dbReference type="RefSeq" id="XP_013902982.1">
    <property type="nucleotide sequence ID" value="XM_014047528.1"/>
</dbReference>
<feature type="region of interest" description="Disordered" evidence="3">
    <location>
        <begin position="504"/>
        <end position="541"/>
    </location>
</feature>
<sequence length="800" mass="81454">MKVESGTWSKPDVIAPASGGPGPRAFHCAAALGRRVLVFGGHILTLEAGRKRRLFFDDLWSLNVEDWEWRRVEVAASSPLPPKRDMAALAALADGRLLLFGGRSEAQRALNDAWVFDTSTSAWTQLKPEGPLPPPRKMHALAPVPAVPGQPPAAALFGGEKDNGLLDDLWVLQLPGSCALGPDGGDGDSRQQEPPAAAAAAEGCGAVASWTQLRMKAGPGPRFGHAAVVLPSPPSAPDGHSAEAAAADPGAAPAAAPTCSGLLAVFGGCMDQSSFPYLARSYVQTAELWLGDMGALTWVQLPQPSSGAPASAAASSQPASPAGSSPAAPAAWPRERMCATLTPLRDGRVLLLGGRWREGICDDLWWLEPPDELPAASSRALGTLPSVEASAHTVLRPPAGPQTSLLQSLLQPLRAKDAPPPPPPPAASSPAPTPVPAAAPAATPSGSDATSPQGSQPGSPRLSRLGFESSPALMRPDNVGAGGGGASGIEAIASATAQAADAAAAAWPAQPGSAAAAQPLPHQGPPQQQQAPQQPQTQQLPQWSRLAQLQAAGTGLLQATGSGDWSELRNVIRNPGAALSSITTKIGNQLQPGLEALTQRLGNTALLDYTNLTAAGAAERPPVPNTQPVPHSSALGPLAALRAQMGLPPGGPAATVGGGRVTMPPAGHLAGLAALGHELLGGGDSHGAGGAHDRDAGLGAEVLISAARQRLMAAEPNSLPVGHARLLAADYASLMGAELERQLLRRLASSEAGTSSSARIDQQPWPSDSLLRAAESGAVRLVDVATLQQQYARLLGPSVA</sequence>
<evidence type="ECO:0000313" key="4">
    <source>
        <dbReference type="EMBL" id="KIZ03963.1"/>
    </source>
</evidence>
<evidence type="ECO:0000256" key="1">
    <source>
        <dbReference type="ARBA" id="ARBA00022441"/>
    </source>
</evidence>
<dbReference type="OrthoDB" id="10251809at2759"/>
<proteinExistence type="predicted"/>
<feature type="compositionally biased region" description="Pro residues" evidence="3">
    <location>
        <begin position="418"/>
        <end position="437"/>
    </location>
</feature>
<organism evidence="4 5">
    <name type="scientific">Monoraphidium neglectum</name>
    <dbReference type="NCBI Taxonomy" id="145388"/>
    <lineage>
        <taxon>Eukaryota</taxon>
        <taxon>Viridiplantae</taxon>
        <taxon>Chlorophyta</taxon>
        <taxon>core chlorophytes</taxon>
        <taxon>Chlorophyceae</taxon>
        <taxon>CS clade</taxon>
        <taxon>Sphaeropleales</taxon>
        <taxon>Selenastraceae</taxon>
        <taxon>Monoraphidium</taxon>
    </lineage>
</organism>
<dbReference type="InterPro" id="IPR015915">
    <property type="entry name" value="Kelch-typ_b-propeller"/>
</dbReference>
<dbReference type="Pfam" id="PF24681">
    <property type="entry name" value="Kelch_KLHDC2_KLHL20_DRC7"/>
    <property type="match status" value="1"/>
</dbReference>
<dbReference type="STRING" id="145388.A0A0D2JZN3"/>
<protein>
    <submittedName>
        <fullName evidence="4">Uncharacterized protein</fullName>
    </submittedName>
</protein>
<evidence type="ECO:0000313" key="5">
    <source>
        <dbReference type="Proteomes" id="UP000054498"/>
    </source>
</evidence>
<evidence type="ECO:0000256" key="3">
    <source>
        <dbReference type="SAM" id="MobiDB-lite"/>
    </source>
</evidence>
<reference evidence="4 5" key="1">
    <citation type="journal article" date="2013" name="BMC Genomics">
        <title>Reconstruction of the lipid metabolism for the microalga Monoraphidium neglectum from its genome sequence reveals characteristics suitable for biofuel production.</title>
        <authorList>
            <person name="Bogen C."/>
            <person name="Al-Dilaimi A."/>
            <person name="Albersmeier A."/>
            <person name="Wichmann J."/>
            <person name="Grundmann M."/>
            <person name="Rupp O."/>
            <person name="Lauersen K.J."/>
            <person name="Blifernez-Klassen O."/>
            <person name="Kalinowski J."/>
            <person name="Goesmann A."/>
            <person name="Mussgnug J.H."/>
            <person name="Kruse O."/>
        </authorList>
    </citation>
    <scope>NUCLEOTIDE SEQUENCE [LARGE SCALE GENOMIC DNA]</scope>
    <source>
        <strain evidence="4 5">SAG 48.87</strain>
    </source>
</reference>
<keyword evidence="5" id="KW-1185">Reference proteome</keyword>
<feature type="region of interest" description="Disordered" evidence="3">
    <location>
        <begin position="414"/>
        <end position="481"/>
    </location>
</feature>
<dbReference type="AlphaFoldDB" id="A0A0D2JZN3"/>
<dbReference type="SUPFAM" id="SSF117281">
    <property type="entry name" value="Kelch motif"/>
    <property type="match status" value="1"/>
</dbReference>
<dbReference type="EMBL" id="KK100751">
    <property type="protein sequence ID" value="KIZ03963.1"/>
    <property type="molecule type" value="Genomic_DNA"/>
</dbReference>
<accession>A0A0D2JZN3</accession>
<keyword evidence="2" id="KW-0677">Repeat</keyword>
<dbReference type="GeneID" id="25736875"/>
<feature type="compositionally biased region" description="Low complexity" evidence="3">
    <location>
        <begin position="438"/>
        <end position="452"/>
    </location>
</feature>
<dbReference type="KEGG" id="mng:MNEG_3997"/>
<keyword evidence="1" id="KW-0880">Kelch repeat</keyword>
<dbReference type="Proteomes" id="UP000054498">
    <property type="component" value="Unassembled WGS sequence"/>
</dbReference>